<dbReference type="EMBL" id="LOKL01000119">
    <property type="protein sequence ID" value="MBZ3925037.1"/>
    <property type="molecule type" value="Genomic_DNA"/>
</dbReference>
<protein>
    <submittedName>
        <fullName evidence="2">Uncharacterized protein</fullName>
    </submittedName>
</protein>
<feature type="region of interest" description="Disordered" evidence="1">
    <location>
        <begin position="1"/>
        <end position="21"/>
    </location>
</feature>
<dbReference type="Proteomes" id="UP000825388">
    <property type="component" value="Unassembled WGS sequence"/>
</dbReference>
<sequence>MAAARIAASGFAWLGAAPNPGKRSCCWRCTACSELFVRATHAVPITGRVRLACHAVPISPTPAATACCRR</sequence>
<name>A0AAW4RLF9_XANCI</name>
<evidence type="ECO:0000256" key="1">
    <source>
        <dbReference type="SAM" id="MobiDB-lite"/>
    </source>
</evidence>
<dbReference type="AlphaFoldDB" id="A0AAW4RLF9"/>
<accession>A0AAW4RLF9</accession>
<comment type="caution">
    <text evidence="2">The sequence shown here is derived from an EMBL/GenBank/DDBJ whole genome shotgun (WGS) entry which is preliminary data.</text>
</comment>
<gene>
    <name evidence="2" type="ORF">Xseb_13810</name>
</gene>
<organism evidence="2 3">
    <name type="scientific">Xanthomonas citri pv. sesbaniae</name>
    <dbReference type="NCBI Taxonomy" id="473425"/>
    <lineage>
        <taxon>Bacteria</taxon>
        <taxon>Pseudomonadati</taxon>
        <taxon>Pseudomonadota</taxon>
        <taxon>Gammaproteobacteria</taxon>
        <taxon>Lysobacterales</taxon>
        <taxon>Lysobacteraceae</taxon>
        <taxon>Xanthomonas</taxon>
    </lineage>
</organism>
<reference evidence="2" key="1">
    <citation type="submission" date="2015-12" db="EMBL/GenBank/DDBJ databases">
        <authorList>
            <person name="Bansal K."/>
            <person name="Midha S."/>
            <person name="Patil P.B."/>
        </authorList>
    </citation>
    <scope>NUCLEOTIDE SEQUENCE</scope>
    <source>
        <strain evidence="2">LMG867</strain>
    </source>
</reference>
<evidence type="ECO:0000313" key="3">
    <source>
        <dbReference type="Proteomes" id="UP000825388"/>
    </source>
</evidence>
<evidence type="ECO:0000313" key="2">
    <source>
        <dbReference type="EMBL" id="MBZ3925037.1"/>
    </source>
</evidence>
<proteinExistence type="predicted"/>